<reference evidence="1 2" key="1">
    <citation type="journal article" date="2020" name="Cell">
        <title>Large-Scale Comparative Analyses of Tick Genomes Elucidate Their Genetic Diversity and Vector Capacities.</title>
        <authorList>
            <consortium name="Tick Genome and Microbiome Consortium (TIGMIC)"/>
            <person name="Jia N."/>
            <person name="Wang J."/>
            <person name="Shi W."/>
            <person name="Du L."/>
            <person name="Sun Y."/>
            <person name="Zhan W."/>
            <person name="Jiang J.F."/>
            <person name="Wang Q."/>
            <person name="Zhang B."/>
            <person name="Ji P."/>
            <person name="Bell-Sakyi L."/>
            <person name="Cui X.M."/>
            <person name="Yuan T.T."/>
            <person name="Jiang B.G."/>
            <person name="Yang W.F."/>
            <person name="Lam T.T."/>
            <person name="Chang Q.C."/>
            <person name="Ding S.J."/>
            <person name="Wang X.J."/>
            <person name="Zhu J.G."/>
            <person name="Ruan X.D."/>
            <person name="Zhao L."/>
            <person name="Wei J.T."/>
            <person name="Ye R.Z."/>
            <person name="Que T.C."/>
            <person name="Du C.H."/>
            <person name="Zhou Y.H."/>
            <person name="Cheng J.X."/>
            <person name="Dai P.F."/>
            <person name="Guo W.B."/>
            <person name="Han X.H."/>
            <person name="Huang E.J."/>
            <person name="Li L.F."/>
            <person name="Wei W."/>
            <person name="Gao Y.C."/>
            <person name="Liu J.Z."/>
            <person name="Shao H.Z."/>
            <person name="Wang X."/>
            <person name="Wang C.C."/>
            <person name="Yang T.C."/>
            <person name="Huo Q.B."/>
            <person name="Li W."/>
            <person name="Chen H.Y."/>
            <person name="Chen S.E."/>
            <person name="Zhou L.G."/>
            <person name="Ni X.B."/>
            <person name="Tian J.H."/>
            <person name="Sheng Y."/>
            <person name="Liu T."/>
            <person name="Pan Y.S."/>
            <person name="Xia L.Y."/>
            <person name="Li J."/>
            <person name="Zhao F."/>
            <person name="Cao W.C."/>
        </authorList>
    </citation>
    <scope>NUCLEOTIDE SEQUENCE [LARGE SCALE GENOMIC DNA]</scope>
    <source>
        <strain evidence="1">Iper-2018</strain>
    </source>
</reference>
<gene>
    <name evidence="1" type="ORF">HPB47_012366</name>
</gene>
<evidence type="ECO:0000313" key="2">
    <source>
        <dbReference type="Proteomes" id="UP000805193"/>
    </source>
</evidence>
<sequence>MRTGPRLKPALPASAAAATDKAQQLGQSTAKLLPDHDGGAVERRLPPLPPSPPGQRQRRETLAAAQMAPSTDGRFGPSPPRERLAQEANGAQPVEASRRAATSPGTCSTRAHLHWPPRSQIRVLRNTSGHPRDPSQYGRHKGGAAVFRRRRRTTPQFAPREPSQTWRPYMSRIRWKQSTNSEARHLSPSGALIPTALDVPRRRDCELSGCRRP</sequence>
<keyword evidence="2" id="KW-1185">Reference proteome</keyword>
<proteinExistence type="predicted"/>
<name>A0AC60NTP3_IXOPE</name>
<accession>A0AC60NTP3</accession>
<protein>
    <submittedName>
        <fullName evidence="1">Uncharacterized protein</fullName>
    </submittedName>
</protein>
<comment type="caution">
    <text evidence="1">The sequence shown here is derived from an EMBL/GenBank/DDBJ whole genome shotgun (WGS) entry which is preliminary data.</text>
</comment>
<evidence type="ECO:0000313" key="1">
    <source>
        <dbReference type="EMBL" id="KAG0410508.1"/>
    </source>
</evidence>
<dbReference type="Proteomes" id="UP000805193">
    <property type="component" value="Unassembled WGS sequence"/>
</dbReference>
<organism evidence="1 2">
    <name type="scientific">Ixodes persulcatus</name>
    <name type="common">Taiga tick</name>
    <dbReference type="NCBI Taxonomy" id="34615"/>
    <lineage>
        <taxon>Eukaryota</taxon>
        <taxon>Metazoa</taxon>
        <taxon>Ecdysozoa</taxon>
        <taxon>Arthropoda</taxon>
        <taxon>Chelicerata</taxon>
        <taxon>Arachnida</taxon>
        <taxon>Acari</taxon>
        <taxon>Parasitiformes</taxon>
        <taxon>Ixodida</taxon>
        <taxon>Ixodoidea</taxon>
        <taxon>Ixodidae</taxon>
        <taxon>Ixodinae</taxon>
        <taxon>Ixodes</taxon>
    </lineage>
</organism>
<dbReference type="EMBL" id="JABSTQ010011516">
    <property type="protein sequence ID" value="KAG0410508.1"/>
    <property type="molecule type" value="Genomic_DNA"/>
</dbReference>